<evidence type="ECO:0000256" key="5">
    <source>
        <dbReference type="SAM" id="Phobius"/>
    </source>
</evidence>
<accession>A0A6N7LUV8</accession>
<comment type="caution">
    <text evidence="6">The sequence shown here is derived from an EMBL/GenBank/DDBJ whole genome shotgun (WGS) entry which is preliminary data.</text>
</comment>
<evidence type="ECO:0000313" key="7">
    <source>
        <dbReference type="Proteomes" id="UP000469421"/>
    </source>
</evidence>
<dbReference type="SUPFAM" id="SSF161084">
    <property type="entry name" value="MAPEG domain-like"/>
    <property type="match status" value="1"/>
</dbReference>
<comment type="subcellular location">
    <subcellularLocation>
        <location evidence="1">Membrane</location>
    </subcellularLocation>
</comment>
<feature type="transmembrane region" description="Helical" evidence="5">
    <location>
        <begin position="110"/>
        <end position="129"/>
    </location>
</feature>
<keyword evidence="2 5" id="KW-0812">Transmembrane</keyword>
<dbReference type="Proteomes" id="UP000469421">
    <property type="component" value="Unassembled WGS sequence"/>
</dbReference>
<dbReference type="GO" id="GO:0016020">
    <property type="term" value="C:membrane"/>
    <property type="evidence" value="ECO:0007669"/>
    <property type="project" value="UniProtKB-SubCell"/>
</dbReference>
<sequence length="130" mass="14653">MPIILYVLFAISFLPIFLAWAGVYFRIKQFKRFDNHHPRQQQAALEGAGARTQAAQANAWEALIVFTMVCFIAYASGLDLNRLDGVALLYLAARVLHPILYIANLAWWRSGVFVVGMFCCLYIAILALTQ</sequence>
<keyword evidence="7" id="KW-1185">Reference proteome</keyword>
<evidence type="ECO:0000256" key="1">
    <source>
        <dbReference type="ARBA" id="ARBA00004370"/>
    </source>
</evidence>
<evidence type="ECO:0000256" key="3">
    <source>
        <dbReference type="ARBA" id="ARBA00022989"/>
    </source>
</evidence>
<dbReference type="AlphaFoldDB" id="A0A6N7LUV8"/>
<evidence type="ECO:0000256" key="2">
    <source>
        <dbReference type="ARBA" id="ARBA00022692"/>
    </source>
</evidence>
<feature type="transmembrane region" description="Helical" evidence="5">
    <location>
        <begin position="59"/>
        <end position="77"/>
    </location>
</feature>
<dbReference type="RefSeq" id="WP_153501523.1">
    <property type="nucleotide sequence ID" value="NZ_WIRE01000001.1"/>
</dbReference>
<keyword evidence="4 5" id="KW-0472">Membrane</keyword>
<dbReference type="Gene3D" id="1.20.120.550">
    <property type="entry name" value="Membrane associated eicosanoid/glutathione metabolism-like domain"/>
    <property type="match status" value="1"/>
</dbReference>
<dbReference type="PANTHER" id="PTHR35371:SF1">
    <property type="entry name" value="BLR7753 PROTEIN"/>
    <property type="match status" value="1"/>
</dbReference>
<gene>
    <name evidence="6" type="ORF">GFN93_13305</name>
</gene>
<dbReference type="Pfam" id="PF01124">
    <property type="entry name" value="MAPEG"/>
    <property type="match status" value="1"/>
</dbReference>
<dbReference type="EMBL" id="WIRE01000001">
    <property type="protein sequence ID" value="MQX54227.1"/>
    <property type="molecule type" value="Genomic_DNA"/>
</dbReference>
<dbReference type="PANTHER" id="PTHR35371">
    <property type="entry name" value="INNER MEMBRANE PROTEIN"/>
    <property type="match status" value="1"/>
</dbReference>
<evidence type="ECO:0000256" key="4">
    <source>
        <dbReference type="ARBA" id="ARBA00023136"/>
    </source>
</evidence>
<dbReference type="InterPro" id="IPR001129">
    <property type="entry name" value="Membr-assoc_MAPEG"/>
</dbReference>
<protein>
    <submittedName>
        <fullName evidence="6">MAPEG family protein</fullName>
    </submittedName>
</protein>
<organism evidence="6 7">
    <name type="scientific">Alcanivorax sediminis</name>
    <dbReference type="NCBI Taxonomy" id="2663008"/>
    <lineage>
        <taxon>Bacteria</taxon>
        <taxon>Pseudomonadati</taxon>
        <taxon>Pseudomonadota</taxon>
        <taxon>Gammaproteobacteria</taxon>
        <taxon>Oceanospirillales</taxon>
        <taxon>Alcanivoracaceae</taxon>
        <taxon>Alcanivorax</taxon>
    </lineage>
</organism>
<proteinExistence type="predicted"/>
<dbReference type="InterPro" id="IPR023352">
    <property type="entry name" value="MAPEG-like_dom_sf"/>
</dbReference>
<feature type="transmembrane region" description="Helical" evidence="5">
    <location>
        <begin position="6"/>
        <end position="25"/>
    </location>
</feature>
<reference evidence="6 7" key="1">
    <citation type="submission" date="2019-10" db="EMBL/GenBank/DDBJ databases">
        <title>Alcanivorax sp.PA15-N-34 draft genome sequence.</title>
        <authorList>
            <person name="Liao X."/>
            <person name="Shao Z."/>
        </authorList>
    </citation>
    <scope>NUCLEOTIDE SEQUENCE [LARGE SCALE GENOMIC DNA]</scope>
    <source>
        <strain evidence="6 7">PA15-N-34</strain>
    </source>
</reference>
<keyword evidence="3 5" id="KW-1133">Transmembrane helix</keyword>
<name>A0A6N7LUV8_9GAMM</name>
<evidence type="ECO:0000313" key="6">
    <source>
        <dbReference type="EMBL" id="MQX54227.1"/>
    </source>
</evidence>